<name>A0A6I3LKU1_9FLAO</name>
<sequence length="209" mass="24712">MSIDHFSAEYIKTKIIDFFISYDNSIIFGNEVMYGSKRKVVDLLMLNNSFIYGIEIKSSTDNLDRLEEQIEEYKKIFNYIIICTTNKHYPTVQRKTSTDIGILLFSDGELLFKRKPRIRKKLDKKEILSSIPSDYLKRTFSITNKKYNSDEVRETLISQPIKKLQEILYLYLINKLTKNHSLFIKERGIETHIDDIPLLSLRGTKIQYY</sequence>
<comment type="caution">
    <text evidence="1">The sequence shown here is derived from an EMBL/GenBank/DDBJ whole genome shotgun (WGS) entry which is preliminary data.</text>
</comment>
<dbReference type="OrthoDB" id="128875at2"/>
<organism evidence="1 2">
    <name type="scientific">Myroides albus</name>
    <dbReference type="NCBI Taxonomy" id="2562892"/>
    <lineage>
        <taxon>Bacteria</taxon>
        <taxon>Pseudomonadati</taxon>
        <taxon>Bacteroidota</taxon>
        <taxon>Flavobacteriia</taxon>
        <taxon>Flavobacteriales</taxon>
        <taxon>Flavobacteriaceae</taxon>
        <taxon>Myroides</taxon>
    </lineage>
</organism>
<dbReference type="Proteomes" id="UP000438760">
    <property type="component" value="Unassembled WGS sequence"/>
</dbReference>
<dbReference type="RefSeq" id="WP_155093237.1">
    <property type="nucleotide sequence ID" value="NZ_WMJX01000052.1"/>
</dbReference>
<evidence type="ECO:0000313" key="1">
    <source>
        <dbReference type="EMBL" id="MTG99238.1"/>
    </source>
</evidence>
<gene>
    <name evidence="1" type="ORF">GJV76_14065</name>
</gene>
<dbReference type="AlphaFoldDB" id="A0A6I3LKU1"/>
<accession>A0A6I3LKU1</accession>
<dbReference type="NCBIfam" id="NF033832">
    <property type="entry name" value="sce7726_fam"/>
    <property type="match status" value="1"/>
</dbReference>
<proteinExistence type="predicted"/>
<reference evidence="1 2" key="1">
    <citation type="submission" date="2019-11" db="EMBL/GenBank/DDBJ databases">
        <title>Genome of Strain BIT-d1.</title>
        <authorList>
            <person name="Yang Y."/>
        </authorList>
    </citation>
    <scope>NUCLEOTIDE SEQUENCE [LARGE SCALE GENOMIC DNA]</scope>
    <source>
        <strain evidence="1 2">BIT-d1</strain>
    </source>
</reference>
<keyword evidence="2" id="KW-1185">Reference proteome</keyword>
<protein>
    <submittedName>
        <fullName evidence="1">Sce7726 family protein</fullName>
    </submittedName>
</protein>
<dbReference type="EMBL" id="WMJX01000052">
    <property type="protein sequence ID" value="MTG99238.1"/>
    <property type="molecule type" value="Genomic_DNA"/>
</dbReference>
<evidence type="ECO:0000313" key="2">
    <source>
        <dbReference type="Proteomes" id="UP000438760"/>
    </source>
</evidence>
<dbReference type="InterPro" id="IPR047729">
    <property type="entry name" value="Sce7726-like"/>
</dbReference>